<evidence type="ECO:0000256" key="5">
    <source>
        <dbReference type="RuleBase" id="RU004404"/>
    </source>
</evidence>
<protein>
    <submittedName>
        <fullName evidence="8">S41 family peptidase</fullName>
    </submittedName>
</protein>
<evidence type="ECO:0000259" key="7">
    <source>
        <dbReference type="PROSITE" id="PS50106"/>
    </source>
</evidence>
<keyword evidence="9" id="KW-1185">Reference proteome</keyword>
<dbReference type="Gene3D" id="3.90.226.10">
    <property type="entry name" value="2-enoyl-CoA Hydratase, Chain A, domain 1"/>
    <property type="match status" value="1"/>
</dbReference>
<dbReference type="InterPro" id="IPR036582">
    <property type="entry name" value="Mao_N_sf"/>
</dbReference>
<keyword evidence="6" id="KW-0732">Signal</keyword>
<dbReference type="RefSeq" id="WP_377601377.1">
    <property type="nucleotide sequence ID" value="NZ_JBHUME010000005.1"/>
</dbReference>
<dbReference type="CDD" id="cd06782">
    <property type="entry name" value="cpPDZ_CPP-like"/>
    <property type="match status" value="1"/>
</dbReference>
<dbReference type="InterPro" id="IPR004447">
    <property type="entry name" value="Peptidase_S41A"/>
</dbReference>
<dbReference type="InterPro" id="IPR001478">
    <property type="entry name" value="PDZ"/>
</dbReference>
<dbReference type="InterPro" id="IPR041489">
    <property type="entry name" value="PDZ_6"/>
</dbReference>
<organism evidence="8 9">
    <name type="scientific">Paenibacillus gansuensis</name>
    <dbReference type="NCBI Taxonomy" id="306542"/>
    <lineage>
        <taxon>Bacteria</taxon>
        <taxon>Bacillati</taxon>
        <taxon>Bacillota</taxon>
        <taxon>Bacilli</taxon>
        <taxon>Bacillales</taxon>
        <taxon>Paenibacillaceae</taxon>
        <taxon>Paenibacillus</taxon>
    </lineage>
</organism>
<keyword evidence="2 5" id="KW-0645">Protease</keyword>
<dbReference type="PROSITE" id="PS50106">
    <property type="entry name" value="PDZ"/>
    <property type="match status" value="1"/>
</dbReference>
<comment type="similarity">
    <text evidence="1 5">Belongs to the peptidase S41A family.</text>
</comment>
<dbReference type="SMART" id="SM00245">
    <property type="entry name" value="TSPc"/>
    <property type="match status" value="1"/>
</dbReference>
<evidence type="ECO:0000256" key="6">
    <source>
        <dbReference type="SAM" id="SignalP"/>
    </source>
</evidence>
<gene>
    <name evidence="8" type="ORF">ACFSUF_06750</name>
</gene>
<reference evidence="9" key="1">
    <citation type="journal article" date="2019" name="Int. J. Syst. Evol. Microbiol.">
        <title>The Global Catalogue of Microorganisms (GCM) 10K type strain sequencing project: providing services to taxonomists for standard genome sequencing and annotation.</title>
        <authorList>
            <consortium name="The Broad Institute Genomics Platform"/>
            <consortium name="The Broad Institute Genome Sequencing Center for Infectious Disease"/>
            <person name="Wu L."/>
            <person name="Ma J."/>
        </authorList>
    </citation>
    <scope>NUCLEOTIDE SEQUENCE [LARGE SCALE GENOMIC DNA]</scope>
    <source>
        <strain evidence="9">KCTC 3950</strain>
    </source>
</reference>
<name>A0ABW5PAZ8_9BACL</name>
<dbReference type="InterPro" id="IPR005151">
    <property type="entry name" value="Tail-specific_protease"/>
</dbReference>
<dbReference type="Gene3D" id="3.30.750.44">
    <property type="match status" value="1"/>
</dbReference>
<evidence type="ECO:0000256" key="3">
    <source>
        <dbReference type="ARBA" id="ARBA00022801"/>
    </source>
</evidence>
<dbReference type="SUPFAM" id="SSF55383">
    <property type="entry name" value="Copper amine oxidase, domain N"/>
    <property type="match status" value="1"/>
</dbReference>
<accession>A0ABW5PAZ8</accession>
<dbReference type="PANTHER" id="PTHR32060:SF30">
    <property type="entry name" value="CARBOXY-TERMINAL PROCESSING PROTEASE CTPA"/>
    <property type="match status" value="1"/>
</dbReference>
<dbReference type="Proteomes" id="UP001597541">
    <property type="component" value="Unassembled WGS sequence"/>
</dbReference>
<keyword evidence="4 5" id="KW-0720">Serine protease</keyword>
<dbReference type="Gene3D" id="2.30.42.10">
    <property type="match status" value="1"/>
</dbReference>
<dbReference type="Pfam" id="PF17820">
    <property type="entry name" value="PDZ_6"/>
    <property type="match status" value="1"/>
</dbReference>
<feature type="signal peptide" evidence="6">
    <location>
        <begin position="1"/>
        <end position="44"/>
    </location>
</feature>
<dbReference type="InterPro" id="IPR036034">
    <property type="entry name" value="PDZ_sf"/>
</dbReference>
<evidence type="ECO:0000313" key="8">
    <source>
        <dbReference type="EMBL" id="MFD2612126.1"/>
    </source>
</evidence>
<evidence type="ECO:0000256" key="4">
    <source>
        <dbReference type="ARBA" id="ARBA00022825"/>
    </source>
</evidence>
<dbReference type="SUPFAM" id="SSF52096">
    <property type="entry name" value="ClpP/crotonase"/>
    <property type="match status" value="1"/>
</dbReference>
<feature type="domain" description="PDZ" evidence="7">
    <location>
        <begin position="109"/>
        <end position="164"/>
    </location>
</feature>
<sequence length="495" mass="53765">MKIKNKNDHQSGWRAAFARVSRPVTLTALSVALFSSTAAVPAYAGQGTDRLNEVLDILQKNHINKATENELSDAAIEGMIDSLEDPYTEYFSEEDYNEFLNAVGNEYAGIGIRLGEDSRGVYVVQVIPDSPAERKGMHRGERILSVNGKPTGTMSVDDVRDALQGLKGSSVKLRVQGEEAKSTRLLEIKRDTVKLPVVESRYFGNGIGYLALTTFSEDAETAFSMKLKALQEKGLDSLILDLRDNTGGYVDTAAQIAKHFIKEGVLMHSRDVKGKDDPILITGGTKADFKVTLLVNELTASASEILAGALQDYGIAKAVGTRTFGKGVVQNIWKLDNGGYLKVTFEEYFTPDQRKVHHVGIRPDVTVEGSVPQLIKALQIAGGLNLDLTIGNDTVTLNGAEFLGTFDVIHKGGKVFVPAKVLAALVNGKTEWNAKKNSLSVSNGSNYFQGKQGSKSIAMDNGISYIELNAFKAVFRQLSWSQNSKGVRLLITKGN</sequence>
<dbReference type="PANTHER" id="PTHR32060">
    <property type="entry name" value="TAIL-SPECIFIC PROTEASE"/>
    <property type="match status" value="1"/>
</dbReference>
<proteinExistence type="inferred from homology"/>
<evidence type="ECO:0000256" key="2">
    <source>
        <dbReference type="ARBA" id="ARBA00022670"/>
    </source>
</evidence>
<dbReference type="CDD" id="cd07560">
    <property type="entry name" value="Peptidase_S41_CPP"/>
    <property type="match status" value="1"/>
</dbReference>
<dbReference type="SUPFAM" id="SSF50156">
    <property type="entry name" value="PDZ domain-like"/>
    <property type="match status" value="1"/>
</dbReference>
<evidence type="ECO:0000256" key="1">
    <source>
        <dbReference type="ARBA" id="ARBA00009179"/>
    </source>
</evidence>
<feature type="chain" id="PRO_5045104708" evidence="6">
    <location>
        <begin position="45"/>
        <end position="495"/>
    </location>
</feature>
<dbReference type="NCBIfam" id="TIGR00225">
    <property type="entry name" value="prc"/>
    <property type="match status" value="1"/>
</dbReference>
<dbReference type="Pfam" id="PF22694">
    <property type="entry name" value="CtpB_N-like"/>
    <property type="match status" value="1"/>
</dbReference>
<dbReference type="InterPro" id="IPR029045">
    <property type="entry name" value="ClpP/crotonase-like_dom_sf"/>
</dbReference>
<dbReference type="Pfam" id="PF03572">
    <property type="entry name" value="Peptidase_S41"/>
    <property type="match status" value="1"/>
</dbReference>
<comment type="caution">
    <text evidence="8">The sequence shown here is derived from an EMBL/GenBank/DDBJ whole genome shotgun (WGS) entry which is preliminary data.</text>
</comment>
<dbReference type="EMBL" id="JBHUME010000005">
    <property type="protein sequence ID" value="MFD2612126.1"/>
    <property type="molecule type" value="Genomic_DNA"/>
</dbReference>
<dbReference type="SMART" id="SM00228">
    <property type="entry name" value="PDZ"/>
    <property type="match status" value="1"/>
</dbReference>
<keyword evidence="3 5" id="KW-0378">Hydrolase</keyword>
<evidence type="ECO:0000313" key="9">
    <source>
        <dbReference type="Proteomes" id="UP001597541"/>
    </source>
</evidence>
<dbReference type="InterPro" id="IPR055210">
    <property type="entry name" value="CtpA/B_N"/>
</dbReference>